<evidence type="ECO:0000256" key="1">
    <source>
        <dbReference type="SAM" id="SignalP"/>
    </source>
</evidence>
<comment type="caution">
    <text evidence="2">The sequence shown here is derived from an EMBL/GenBank/DDBJ whole genome shotgun (WGS) entry which is preliminary data.</text>
</comment>
<keyword evidence="1" id="KW-0732">Signal</keyword>
<evidence type="ECO:0000313" key="3">
    <source>
        <dbReference type="Proteomes" id="UP000230002"/>
    </source>
</evidence>
<feature type="signal peptide" evidence="1">
    <location>
        <begin position="1"/>
        <end position="22"/>
    </location>
</feature>
<feature type="chain" id="PRO_5013903343" description="Transporter" evidence="1">
    <location>
        <begin position="23"/>
        <end position="96"/>
    </location>
</feature>
<dbReference type="AlphaFoldDB" id="A0A2G8SPD7"/>
<organism evidence="2 3">
    <name type="scientific">Ganoderma sinense ZZ0214-1</name>
    <dbReference type="NCBI Taxonomy" id="1077348"/>
    <lineage>
        <taxon>Eukaryota</taxon>
        <taxon>Fungi</taxon>
        <taxon>Dikarya</taxon>
        <taxon>Basidiomycota</taxon>
        <taxon>Agaricomycotina</taxon>
        <taxon>Agaricomycetes</taxon>
        <taxon>Polyporales</taxon>
        <taxon>Polyporaceae</taxon>
        <taxon>Ganoderma</taxon>
    </lineage>
</organism>
<reference evidence="2 3" key="1">
    <citation type="journal article" date="2015" name="Sci. Rep.">
        <title>Chromosome-level genome map provides insights into diverse defense mechanisms in the medicinal fungus Ganoderma sinense.</title>
        <authorList>
            <person name="Zhu Y."/>
            <person name="Xu J."/>
            <person name="Sun C."/>
            <person name="Zhou S."/>
            <person name="Xu H."/>
            <person name="Nelson D.R."/>
            <person name="Qian J."/>
            <person name="Song J."/>
            <person name="Luo H."/>
            <person name="Xiang L."/>
            <person name="Li Y."/>
            <person name="Xu Z."/>
            <person name="Ji A."/>
            <person name="Wang L."/>
            <person name="Lu S."/>
            <person name="Hayward A."/>
            <person name="Sun W."/>
            <person name="Li X."/>
            <person name="Schwartz D.C."/>
            <person name="Wang Y."/>
            <person name="Chen S."/>
        </authorList>
    </citation>
    <scope>NUCLEOTIDE SEQUENCE [LARGE SCALE GENOMIC DNA]</scope>
    <source>
        <strain evidence="2 3">ZZ0214-1</strain>
    </source>
</reference>
<dbReference type="Proteomes" id="UP000230002">
    <property type="component" value="Unassembled WGS sequence"/>
</dbReference>
<proteinExistence type="predicted"/>
<evidence type="ECO:0008006" key="4">
    <source>
        <dbReference type="Google" id="ProtNLM"/>
    </source>
</evidence>
<dbReference type="OrthoDB" id="2729292at2759"/>
<keyword evidence="3" id="KW-1185">Reference proteome</keyword>
<evidence type="ECO:0000313" key="2">
    <source>
        <dbReference type="EMBL" id="PIL35625.1"/>
    </source>
</evidence>
<dbReference type="EMBL" id="AYKW01000003">
    <property type="protein sequence ID" value="PIL35625.1"/>
    <property type="molecule type" value="Genomic_DNA"/>
</dbReference>
<protein>
    <recommendedName>
        <fullName evidence="4">Transporter</fullName>
    </recommendedName>
</protein>
<gene>
    <name evidence="2" type="ORF">GSI_02353</name>
</gene>
<name>A0A2G8SPD7_9APHY</name>
<sequence>MQFSTIITFAAAVLSTTLGVVAQDATTLWVPMATMTEVQTFTGTRVEEVWTDVAPYEWLTTFPITWTATETLTQFMPIVTTMAPAERRHARDFQQE</sequence>
<accession>A0A2G8SPD7</accession>